<evidence type="ECO:0000256" key="2">
    <source>
        <dbReference type="ARBA" id="ARBA00008061"/>
    </source>
</evidence>
<dbReference type="Gene3D" id="2.60.40.1180">
    <property type="entry name" value="Golgi alpha-mannosidase II"/>
    <property type="match status" value="1"/>
</dbReference>
<dbReference type="Gene3D" id="3.20.20.80">
    <property type="entry name" value="Glycosidases"/>
    <property type="match status" value="1"/>
</dbReference>
<name>W4VQF2_9BACI</name>
<dbReference type="PANTHER" id="PTHR10357:SF178">
    <property type="entry name" value="OLIGO-1,6-GLUCOSIDASE 3-RELATED"/>
    <property type="match status" value="1"/>
</dbReference>
<organism evidence="7 8">
    <name type="scientific">Gracilibacillus boraciitolerans JCM 21714</name>
    <dbReference type="NCBI Taxonomy" id="1298598"/>
    <lineage>
        <taxon>Bacteria</taxon>
        <taxon>Bacillati</taxon>
        <taxon>Bacillota</taxon>
        <taxon>Bacilli</taxon>
        <taxon>Bacillales</taxon>
        <taxon>Bacillaceae</taxon>
        <taxon>Gracilibacillus</taxon>
    </lineage>
</organism>
<dbReference type="Proteomes" id="UP000019102">
    <property type="component" value="Unassembled WGS sequence"/>
</dbReference>
<keyword evidence="3" id="KW-0378">Hydrolase</keyword>
<comment type="caution">
    <text evidence="7">The sequence shown here is derived from an EMBL/GenBank/DDBJ whole genome shotgun (WGS) entry which is preliminary data.</text>
</comment>
<proteinExistence type="inferred from homology"/>
<keyword evidence="4" id="KW-0326">Glycosidase</keyword>
<feature type="domain" description="Glycosyl hydrolase family 13 catalytic" evidence="5">
    <location>
        <begin position="3"/>
        <end position="170"/>
    </location>
</feature>
<dbReference type="AlphaFoldDB" id="W4VQF2"/>
<evidence type="ECO:0000259" key="5">
    <source>
        <dbReference type="Pfam" id="PF00128"/>
    </source>
</evidence>
<reference evidence="7 8" key="1">
    <citation type="journal article" date="2014" name="Genome Announc.">
        <title>Draft Genome Sequence of the Boron-Tolerant and Moderately Halotolerant Bacterium Gracilibacillus boraciitolerans JCM 21714T.</title>
        <authorList>
            <person name="Ahmed I."/>
            <person name="Oshima K."/>
            <person name="Suda W."/>
            <person name="Kitamura K."/>
            <person name="Iida T."/>
            <person name="Ohmori Y."/>
            <person name="Fujiwara T."/>
            <person name="Hattori M."/>
            <person name="Ohkuma M."/>
        </authorList>
    </citation>
    <scope>NUCLEOTIDE SEQUENCE [LARGE SCALE GENOMIC DNA]</scope>
    <source>
        <strain evidence="7 8">JCM 21714</strain>
    </source>
</reference>
<dbReference type="FunFam" id="2.60.40.1180:FF:000007">
    <property type="entry name" value="Sucrose isomerase"/>
    <property type="match status" value="1"/>
</dbReference>
<evidence type="ECO:0000313" key="7">
    <source>
        <dbReference type="EMBL" id="GAE95447.1"/>
    </source>
</evidence>
<dbReference type="InterPro" id="IPR017853">
    <property type="entry name" value="GH"/>
</dbReference>
<evidence type="ECO:0000256" key="3">
    <source>
        <dbReference type="ARBA" id="ARBA00022801"/>
    </source>
</evidence>
<evidence type="ECO:0000259" key="6">
    <source>
        <dbReference type="Pfam" id="PF23915"/>
    </source>
</evidence>
<dbReference type="Pfam" id="PF23915">
    <property type="entry name" value="SusG_C"/>
    <property type="match status" value="1"/>
</dbReference>
<dbReference type="FunFam" id="3.20.20.80:FF:000064">
    <property type="entry name" value="Oligo-1,6-glucosidase"/>
    <property type="match status" value="1"/>
</dbReference>
<gene>
    <name evidence="7" type="ORF">JCM21714_4690</name>
</gene>
<dbReference type="InterPro" id="IPR056300">
    <property type="entry name" value="SusG-like_C"/>
</dbReference>
<evidence type="ECO:0000256" key="4">
    <source>
        <dbReference type="ARBA" id="ARBA00023295"/>
    </source>
</evidence>
<dbReference type="STRING" id="1298598.JCM21714_4690"/>
<dbReference type="InterPro" id="IPR006047">
    <property type="entry name" value="GH13_cat_dom"/>
</dbReference>
<dbReference type="GO" id="GO:0004556">
    <property type="term" value="F:alpha-amylase activity"/>
    <property type="evidence" value="ECO:0007669"/>
    <property type="project" value="TreeGrafter"/>
</dbReference>
<dbReference type="EMBL" id="BAVS01000061">
    <property type="protein sequence ID" value="GAE95447.1"/>
    <property type="molecule type" value="Genomic_DNA"/>
</dbReference>
<accession>W4VQF2</accession>
<dbReference type="SUPFAM" id="SSF51011">
    <property type="entry name" value="Glycosyl hydrolase domain"/>
    <property type="match status" value="1"/>
</dbReference>
<dbReference type="Pfam" id="PF00128">
    <property type="entry name" value="Alpha-amylase"/>
    <property type="match status" value="1"/>
</dbReference>
<keyword evidence="8" id="KW-1185">Reference proteome</keyword>
<feature type="domain" description="Alpha-amylase SusG-like C-terminal" evidence="6">
    <location>
        <begin position="182"/>
        <end position="244"/>
    </location>
</feature>
<dbReference type="eggNOG" id="COG0366">
    <property type="taxonomic scope" value="Bacteria"/>
</dbReference>
<sequence length="247" mass="28688">MAKRLEGVGWNALFLENHDQPRSVSTWGGDDQMYRDQSAKCLATMYFLMKGTPFIYQGQEIGMMNVQYQSIDDYNDVAIKNMYHNEIAEGKSHKEIMQKIWKSGRDNSRTPMQWNHSVNAGFSTGNPWLKVNSNYEEINVAIQQNDPKSILNYYKKLIALRKHYDVLVYGKYQLELYNHHQVYAYTRHLNENGAFVIANLFNKKTVINVPSQVFDKSPQLVLSNESDVKELAAKITLKPYEALVYVW</sequence>
<dbReference type="SUPFAM" id="SSF51445">
    <property type="entry name" value="(Trans)glycosidases"/>
    <property type="match status" value="1"/>
</dbReference>
<dbReference type="GO" id="GO:0005737">
    <property type="term" value="C:cytoplasm"/>
    <property type="evidence" value="ECO:0007669"/>
    <property type="project" value="UniProtKB-SubCell"/>
</dbReference>
<evidence type="ECO:0000256" key="1">
    <source>
        <dbReference type="ARBA" id="ARBA00004496"/>
    </source>
</evidence>
<evidence type="ECO:0000313" key="8">
    <source>
        <dbReference type="Proteomes" id="UP000019102"/>
    </source>
</evidence>
<dbReference type="PANTHER" id="PTHR10357">
    <property type="entry name" value="ALPHA-AMYLASE FAMILY MEMBER"/>
    <property type="match status" value="1"/>
</dbReference>
<dbReference type="GO" id="GO:0009313">
    <property type="term" value="P:oligosaccharide catabolic process"/>
    <property type="evidence" value="ECO:0007669"/>
    <property type="project" value="TreeGrafter"/>
</dbReference>
<comment type="similarity">
    <text evidence="2">Belongs to the glycosyl hydrolase 13 family.</text>
</comment>
<dbReference type="InterPro" id="IPR013780">
    <property type="entry name" value="Glyco_hydro_b"/>
</dbReference>
<comment type="subcellular location">
    <subcellularLocation>
        <location evidence="1">Cytoplasm</location>
    </subcellularLocation>
</comment>
<protein>
    <submittedName>
        <fullName evidence="7">Alpha-glucosidase</fullName>
    </submittedName>
</protein>